<dbReference type="eggNOG" id="ENOG502Z9A2">
    <property type="taxonomic scope" value="Bacteria"/>
</dbReference>
<gene>
    <name evidence="1" type="ORF">ADICEAN_01038</name>
</gene>
<accession>M7N977</accession>
<protein>
    <recommendedName>
        <fullName evidence="3">Urease-associated protein</fullName>
    </recommendedName>
</protein>
<dbReference type="Pfam" id="PF09601">
    <property type="entry name" value="DUF2459"/>
    <property type="match status" value="1"/>
</dbReference>
<comment type="caution">
    <text evidence="1">The sequence shown here is derived from an EMBL/GenBank/DDBJ whole genome shotgun (WGS) entry which is preliminary data.</text>
</comment>
<evidence type="ECO:0008006" key="3">
    <source>
        <dbReference type="Google" id="ProtNLM"/>
    </source>
</evidence>
<name>M7N977_9BACT</name>
<dbReference type="InterPro" id="IPR011727">
    <property type="entry name" value="CHP02117"/>
</dbReference>
<proteinExistence type="predicted"/>
<keyword evidence="2" id="KW-1185">Reference proteome</keyword>
<dbReference type="STRING" id="1279009.ADICEAN_01038"/>
<dbReference type="AlphaFoldDB" id="M7N977"/>
<dbReference type="RefSeq" id="WP_009194440.1">
    <property type="nucleotide sequence ID" value="NZ_AODQ01000017.1"/>
</dbReference>
<dbReference type="Proteomes" id="UP000011910">
    <property type="component" value="Unassembled WGS sequence"/>
</dbReference>
<evidence type="ECO:0000313" key="1">
    <source>
        <dbReference type="EMBL" id="EMR03797.1"/>
    </source>
</evidence>
<evidence type="ECO:0000313" key="2">
    <source>
        <dbReference type="Proteomes" id="UP000011910"/>
    </source>
</evidence>
<sequence length="227" mass="25932">MLRRLFRYFYVLLLSLLALLLLFVGLAWLLALLPANADAHPQSEGVAVYITTNGVHADFRVPVQTEVIDWRQLLPLRDYTGADSRFRYVAFGWGDQGFYLHTPQWSDLTPGTAARALFMPSPTAMHVTYYPHAPATGKDSRRLYLSPEQYRQLVAYIQQSFARTASGELLLIPGAGYSPYDNFYEARGSYTLFYTCNNWVNEGLQKIGVKTARWAPFDWGVMYHLEE</sequence>
<dbReference type="OrthoDB" id="211174at2"/>
<dbReference type="NCBIfam" id="TIGR02117">
    <property type="entry name" value="chp_urease_rgn"/>
    <property type="match status" value="1"/>
</dbReference>
<organism evidence="1 2">
    <name type="scientific">Cesiribacter andamanensis AMV16</name>
    <dbReference type="NCBI Taxonomy" id="1279009"/>
    <lineage>
        <taxon>Bacteria</taxon>
        <taxon>Pseudomonadati</taxon>
        <taxon>Bacteroidota</taxon>
        <taxon>Cytophagia</taxon>
        <taxon>Cytophagales</taxon>
        <taxon>Cesiribacteraceae</taxon>
        <taxon>Cesiribacter</taxon>
    </lineage>
</organism>
<dbReference type="EMBL" id="AODQ01000017">
    <property type="protein sequence ID" value="EMR03797.1"/>
    <property type="molecule type" value="Genomic_DNA"/>
</dbReference>
<reference evidence="1 2" key="1">
    <citation type="journal article" date="2013" name="Genome Announc.">
        <title>Draft Genome Sequence of Cesiribacter andamanensis Strain AMV16T, Isolated from a Soil Sample from a Mud Volcano in the Andaman Islands, India.</title>
        <authorList>
            <person name="Shivaji S."/>
            <person name="Ara S."/>
            <person name="Begum Z."/>
            <person name="Srinivas T.N."/>
            <person name="Singh A."/>
            <person name="Kumar Pinnaka A."/>
        </authorList>
    </citation>
    <scope>NUCLEOTIDE SEQUENCE [LARGE SCALE GENOMIC DNA]</scope>
    <source>
        <strain evidence="1 2">AMV16</strain>
    </source>
</reference>